<accession>A0A173W1T6</accession>
<dbReference type="EMBL" id="CYYK01000016">
    <property type="protein sequence ID" value="CUP04993.1"/>
    <property type="molecule type" value="Genomic_DNA"/>
</dbReference>
<feature type="site" description="Important for substrate specificity" evidence="4">
    <location>
        <position position="78"/>
    </location>
</feature>
<dbReference type="EMBL" id="JAJCNI010000025">
    <property type="protein sequence ID" value="MCB6519536.1"/>
    <property type="molecule type" value="Genomic_DNA"/>
</dbReference>
<reference evidence="18 19" key="3">
    <citation type="journal article" date="2019" name="Nat. Med.">
        <title>A library of human gut bacterial isolates paired with longitudinal multiomics data enables mechanistic microbiome research.</title>
        <authorList>
            <person name="Poyet M."/>
            <person name="Groussin M."/>
            <person name="Gibbons S.M."/>
            <person name="Avila-Pacheco J."/>
            <person name="Jiang X."/>
            <person name="Kearney S.M."/>
            <person name="Perrotta A.R."/>
            <person name="Berdy B."/>
            <person name="Zhao S."/>
            <person name="Lieberman T.D."/>
            <person name="Swanson P.K."/>
            <person name="Smith M."/>
            <person name="Roesemann S."/>
            <person name="Alexander J.E."/>
            <person name="Rich S.A."/>
            <person name="Livny J."/>
            <person name="Vlamakis H."/>
            <person name="Clish C."/>
            <person name="Bullock K."/>
            <person name="Deik A."/>
            <person name="Scott J."/>
            <person name="Pierce K.A."/>
            <person name="Xavier R.J."/>
            <person name="Alm E.J."/>
        </authorList>
    </citation>
    <scope>NUCLEOTIDE SEQUENCE [LARGE SCALE GENOMIC DNA]</scope>
    <source>
        <strain evidence="11 18">BIOML-A2</strain>
        <strain evidence="12 20">BIOML-A20</strain>
        <strain evidence="10 19">BIOML-A32</strain>
        <strain evidence="9 21">BIOML-A9</strain>
    </source>
</reference>
<dbReference type="GO" id="GO:0009117">
    <property type="term" value="P:nucleotide metabolic process"/>
    <property type="evidence" value="ECO:0007669"/>
    <property type="project" value="UniProtKB-KW"/>
</dbReference>
<dbReference type="EMBL" id="WKMO01000023">
    <property type="protein sequence ID" value="MSB75391.1"/>
    <property type="molecule type" value="Genomic_DNA"/>
</dbReference>
<feature type="active site" description="Proton acceptor" evidence="4">
    <location>
        <position position="77"/>
    </location>
</feature>
<organism evidence="5 16">
    <name type="scientific">Parabacteroides distasonis</name>
    <dbReference type="NCBI Taxonomy" id="823"/>
    <lineage>
        <taxon>Bacteria</taxon>
        <taxon>Pseudomonadati</taxon>
        <taxon>Bacteroidota</taxon>
        <taxon>Bacteroidia</taxon>
        <taxon>Bacteroidales</taxon>
        <taxon>Tannerellaceae</taxon>
        <taxon>Parabacteroides</taxon>
    </lineage>
</organism>
<dbReference type="SUPFAM" id="SSF52972">
    <property type="entry name" value="ITPase-like"/>
    <property type="match status" value="1"/>
</dbReference>
<dbReference type="EC" id="3.6.1.9" evidence="4"/>
<evidence type="ECO:0000313" key="12">
    <source>
        <dbReference type="EMBL" id="MSB75391.1"/>
    </source>
</evidence>
<dbReference type="PIRSF" id="PIRSF006305">
    <property type="entry name" value="Maf"/>
    <property type="match status" value="1"/>
</dbReference>
<evidence type="ECO:0000313" key="10">
    <source>
        <dbReference type="EMBL" id="MRZ50340.1"/>
    </source>
</evidence>
<evidence type="ECO:0000313" key="17">
    <source>
        <dbReference type="Proteomes" id="UP000284660"/>
    </source>
</evidence>
<evidence type="ECO:0000313" key="13">
    <source>
        <dbReference type="EMBL" id="RHD74558.1"/>
    </source>
</evidence>
<evidence type="ECO:0000313" key="11">
    <source>
        <dbReference type="EMBL" id="MRZ56916.1"/>
    </source>
</evidence>
<dbReference type="EMBL" id="WKMC01000005">
    <property type="protein sequence ID" value="MRZ50340.1"/>
    <property type="molecule type" value="Genomic_DNA"/>
</dbReference>
<keyword evidence="2 4" id="KW-0378">Hydrolase</keyword>
<dbReference type="Proteomes" id="UP000441358">
    <property type="component" value="Unassembled WGS sequence"/>
</dbReference>
<keyword evidence="4" id="KW-0963">Cytoplasm</keyword>
<evidence type="ECO:0000313" key="21">
    <source>
        <dbReference type="Proteomes" id="UP000461276"/>
    </source>
</evidence>
<evidence type="ECO:0000313" key="19">
    <source>
        <dbReference type="Proteomes" id="UP000441358"/>
    </source>
</evidence>
<evidence type="ECO:0000256" key="2">
    <source>
        <dbReference type="ARBA" id="ARBA00022801"/>
    </source>
</evidence>
<keyword evidence="3 4" id="KW-0546">Nucleotide metabolism</keyword>
<name>A0A173W1T6_PARDI</name>
<reference evidence="8" key="5">
    <citation type="submission" date="2023-01" db="EMBL/GenBank/DDBJ databases">
        <title>Human gut microbiome strain richness.</title>
        <authorList>
            <person name="Chen-Liaw A."/>
        </authorList>
    </citation>
    <scope>NUCLEOTIDE SEQUENCE</scope>
    <source>
        <strain evidence="8">D35st1_E5_D35t1_190705</strain>
    </source>
</reference>
<dbReference type="Proteomes" id="UP000441609">
    <property type="component" value="Unassembled WGS sequence"/>
</dbReference>
<dbReference type="Proteomes" id="UP000432516">
    <property type="component" value="Unassembled WGS sequence"/>
</dbReference>
<reference evidence="14" key="6">
    <citation type="submission" date="2023-03" db="EMBL/GenBank/DDBJ databases">
        <title>Parabacteroides distasonis, a bacteria resistant against UC.</title>
        <authorList>
            <person name="Dai W."/>
        </authorList>
    </citation>
    <scope>NUCLEOTIDE SEQUENCE</scope>
    <source>
        <strain evidence="14">F1-28</strain>
    </source>
</reference>
<evidence type="ECO:0000313" key="5">
    <source>
        <dbReference type="EMBL" id="CUN32208.1"/>
    </source>
</evidence>
<dbReference type="EMBL" id="WKNE01000024">
    <property type="protein sequence ID" value="MRZ56916.1"/>
    <property type="molecule type" value="Genomic_DNA"/>
</dbReference>
<dbReference type="Proteomes" id="UP001211522">
    <property type="component" value="Unassembled WGS sequence"/>
</dbReference>
<evidence type="ECO:0000313" key="9">
    <source>
        <dbReference type="EMBL" id="MRY95055.1"/>
    </source>
</evidence>
<dbReference type="Gene3D" id="3.90.950.10">
    <property type="match status" value="1"/>
</dbReference>
<dbReference type="PANTHER" id="PTHR43213">
    <property type="entry name" value="BIFUNCTIONAL DTTP/UTP PYROPHOSPHATASE/METHYLTRANSFERASE PROTEIN-RELATED"/>
    <property type="match status" value="1"/>
</dbReference>
<dbReference type="Proteomes" id="UP001221009">
    <property type="component" value="Chromosome"/>
</dbReference>
<protein>
    <recommendedName>
        <fullName evidence="4">dTTP/UTP pyrophosphatase</fullName>
        <shortName evidence="4">dTTPase/UTPase</shortName>
        <ecNumber evidence="4">3.6.1.9</ecNumber>
    </recommendedName>
    <alternativeName>
        <fullName evidence="4">Nucleoside triphosphate pyrophosphatase</fullName>
    </alternativeName>
    <alternativeName>
        <fullName evidence="4">Nucleotide pyrophosphatase</fullName>
        <shortName evidence="4">Nucleotide PPase</shortName>
    </alternativeName>
</protein>
<evidence type="ECO:0000313" key="8">
    <source>
        <dbReference type="EMBL" id="MDB9138065.1"/>
    </source>
</evidence>
<comment type="catalytic activity">
    <reaction evidence="4">
        <text>UTP + H2O = UMP + diphosphate + H(+)</text>
        <dbReference type="Rhea" id="RHEA:29395"/>
        <dbReference type="ChEBI" id="CHEBI:15377"/>
        <dbReference type="ChEBI" id="CHEBI:15378"/>
        <dbReference type="ChEBI" id="CHEBI:33019"/>
        <dbReference type="ChEBI" id="CHEBI:46398"/>
        <dbReference type="ChEBI" id="CHEBI:57865"/>
        <dbReference type="EC" id="3.6.1.9"/>
    </reaction>
</comment>
<dbReference type="AlphaFoldDB" id="A0A173W1T6"/>
<dbReference type="NCBIfam" id="TIGR00172">
    <property type="entry name" value="maf"/>
    <property type="match status" value="1"/>
</dbReference>
<dbReference type="Proteomes" id="UP000095455">
    <property type="component" value="Unassembled WGS sequence"/>
</dbReference>
<evidence type="ECO:0000313" key="20">
    <source>
        <dbReference type="Proteomes" id="UP000441609"/>
    </source>
</evidence>
<evidence type="ECO:0000313" key="6">
    <source>
        <dbReference type="EMBL" id="CUP04993.1"/>
    </source>
</evidence>
<comment type="cofactor">
    <cofactor evidence="1 4">
        <name>a divalent metal cation</name>
        <dbReference type="ChEBI" id="CHEBI:60240"/>
    </cofactor>
</comment>
<feature type="site" description="Important for substrate specificity" evidence="4">
    <location>
        <position position="160"/>
    </location>
</feature>
<evidence type="ECO:0000313" key="18">
    <source>
        <dbReference type="Proteomes" id="UP000432516"/>
    </source>
</evidence>
<dbReference type="SMR" id="A0A173W1T6"/>
<proteinExistence type="inferred from homology"/>
<dbReference type="Proteomes" id="UP000095591">
    <property type="component" value="Unassembled WGS sequence"/>
</dbReference>
<gene>
    <name evidence="5" type="primary">maf</name>
    <name evidence="13" type="ORF">DW782_11935</name>
    <name evidence="6" type="ORF">ERS852380_03794</name>
    <name evidence="5" type="ORF">ERS852429_03954</name>
    <name evidence="10" type="ORF">GKD66_08895</name>
    <name evidence="9" type="ORF">GKD67_17835</name>
    <name evidence="11" type="ORF">GKD68_19660</name>
    <name evidence="12" type="ORF">GKD70_19200</name>
    <name evidence="7" type="ORF">LI194_17235</name>
    <name evidence="14" type="ORF">P2T59_00905</name>
    <name evidence="8" type="ORF">PN612_06000</name>
</gene>
<dbReference type="EMBL" id="CP120353">
    <property type="protein sequence ID" value="WET64566.1"/>
    <property type="molecule type" value="Genomic_DNA"/>
</dbReference>
<comment type="function">
    <text evidence="4">Nucleoside triphosphate pyrophosphatase that hydrolyzes dTTP and UTP. May have a dual role in cell division arrest and in preventing the incorporation of modified nucleotides into cellular nucleic acids.</text>
</comment>
<dbReference type="EMBL" id="WKMY01000015">
    <property type="protein sequence ID" value="MRY95055.1"/>
    <property type="molecule type" value="Genomic_DNA"/>
</dbReference>
<evidence type="ECO:0000256" key="1">
    <source>
        <dbReference type="ARBA" id="ARBA00001968"/>
    </source>
</evidence>
<dbReference type="EMBL" id="CYXP01000011">
    <property type="protein sequence ID" value="CUN32208.1"/>
    <property type="molecule type" value="Genomic_DNA"/>
</dbReference>
<dbReference type="OMA" id="VIGCDSV"/>
<feature type="site" description="Important for substrate specificity" evidence="4">
    <location>
        <position position="18"/>
    </location>
</feature>
<dbReference type="Proteomes" id="UP001198806">
    <property type="component" value="Unassembled WGS sequence"/>
</dbReference>
<dbReference type="Pfam" id="PF02545">
    <property type="entry name" value="Maf"/>
    <property type="match status" value="1"/>
</dbReference>
<comment type="similarity">
    <text evidence="4">Belongs to the Maf family. YhdE subfamily.</text>
</comment>
<evidence type="ECO:0000256" key="3">
    <source>
        <dbReference type="ARBA" id="ARBA00023080"/>
    </source>
</evidence>
<dbReference type="InterPro" id="IPR029001">
    <property type="entry name" value="ITPase-like_fam"/>
</dbReference>
<dbReference type="Proteomes" id="UP000284660">
    <property type="component" value="Unassembled WGS sequence"/>
</dbReference>
<dbReference type="InterPro" id="IPR003697">
    <property type="entry name" value="Maf-like"/>
</dbReference>
<comment type="subcellular location">
    <subcellularLocation>
        <location evidence="4">Cytoplasm</location>
    </subcellularLocation>
</comment>
<comment type="caution">
    <text evidence="4">Lacks conserved residue(s) required for the propagation of feature annotation.</text>
</comment>
<dbReference type="OrthoDB" id="9807767at2"/>
<dbReference type="RefSeq" id="WP_005861534.1">
    <property type="nucleotide sequence ID" value="NZ_CABMKT010000001.1"/>
</dbReference>
<dbReference type="PANTHER" id="PTHR43213:SF5">
    <property type="entry name" value="BIFUNCTIONAL DTTP_UTP PYROPHOSPHATASE_METHYLTRANSFERASE PROTEIN-RELATED"/>
    <property type="match status" value="1"/>
</dbReference>
<reference evidence="13 17" key="2">
    <citation type="submission" date="2018-08" db="EMBL/GenBank/DDBJ databases">
        <title>A genome reference for cultivated species of the human gut microbiota.</title>
        <authorList>
            <person name="Zou Y."/>
            <person name="Xue W."/>
            <person name="Luo G."/>
        </authorList>
    </citation>
    <scope>NUCLEOTIDE SEQUENCE [LARGE SCALE GENOMIC DNA]</scope>
    <source>
        <strain evidence="13 17">AM30-4</strain>
    </source>
</reference>
<dbReference type="Proteomes" id="UP000461276">
    <property type="component" value="Unassembled WGS sequence"/>
</dbReference>
<evidence type="ECO:0000313" key="16">
    <source>
        <dbReference type="Proteomes" id="UP000095591"/>
    </source>
</evidence>
<dbReference type="HAMAP" id="MF_00528">
    <property type="entry name" value="Maf"/>
    <property type="match status" value="1"/>
</dbReference>
<dbReference type="EMBL" id="QSJN01000006">
    <property type="protein sequence ID" value="RHD74558.1"/>
    <property type="molecule type" value="Genomic_DNA"/>
</dbReference>
<dbReference type="GO" id="GO:0005737">
    <property type="term" value="C:cytoplasm"/>
    <property type="evidence" value="ECO:0007669"/>
    <property type="project" value="UniProtKB-SubCell"/>
</dbReference>
<dbReference type="GO" id="GO:0047429">
    <property type="term" value="F:nucleoside triphosphate diphosphatase activity"/>
    <property type="evidence" value="ECO:0007669"/>
    <property type="project" value="UniProtKB-EC"/>
</dbReference>
<comment type="catalytic activity">
    <reaction evidence="4">
        <text>dTTP + H2O = dTMP + diphosphate + H(+)</text>
        <dbReference type="Rhea" id="RHEA:28534"/>
        <dbReference type="ChEBI" id="CHEBI:15377"/>
        <dbReference type="ChEBI" id="CHEBI:15378"/>
        <dbReference type="ChEBI" id="CHEBI:33019"/>
        <dbReference type="ChEBI" id="CHEBI:37568"/>
        <dbReference type="ChEBI" id="CHEBI:63528"/>
        <dbReference type="EC" id="3.6.1.9"/>
    </reaction>
</comment>
<dbReference type="CDD" id="cd00555">
    <property type="entry name" value="Maf"/>
    <property type="match status" value="1"/>
</dbReference>
<reference evidence="7" key="4">
    <citation type="submission" date="2021-10" db="EMBL/GenBank/DDBJ databases">
        <title>Collection of gut derived symbiotic bacterial strains cultured from healthy donors.</title>
        <authorList>
            <person name="Lin H."/>
            <person name="Littmann E."/>
            <person name="Kohout C."/>
            <person name="Pamer E.G."/>
        </authorList>
    </citation>
    <scope>NUCLEOTIDE SEQUENCE</scope>
    <source>
        <strain evidence="7">DFI.2.94</strain>
    </source>
</reference>
<evidence type="ECO:0000313" key="14">
    <source>
        <dbReference type="EMBL" id="WET64566.1"/>
    </source>
</evidence>
<evidence type="ECO:0000313" key="15">
    <source>
        <dbReference type="Proteomes" id="UP000095455"/>
    </source>
</evidence>
<reference evidence="15 16" key="1">
    <citation type="submission" date="2015-09" db="EMBL/GenBank/DDBJ databases">
        <authorList>
            <consortium name="Pathogen Informatics"/>
        </authorList>
    </citation>
    <scope>NUCLEOTIDE SEQUENCE [LARGE SCALE GENOMIC DNA]</scope>
    <source>
        <strain evidence="6 15">2789STDY5608822</strain>
        <strain evidence="5 16">2789STDY5608872</strain>
    </source>
</reference>
<dbReference type="EMBL" id="JAQMPX010000039">
    <property type="protein sequence ID" value="MDB9138065.1"/>
    <property type="molecule type" value="Genomic_DNA"/>
</dbReference>
<evidence type="ECO:0000313" key="7">
    <source>
        <dbReference type="EMBL" id="MCB6519536.1"/>
    </source>
</evidence>
<evidence type="ECO:0000256" key="4">
    <source>
        <dbReference type="HAMAP-Rule" id="MF_00528"/>
    </source>
</evidence>
<sequence>MLENLKKYKIVLASNSPRRRNLLSGLDIDFEVRVISDIDESYPDSIDSMEIPLYIARSKAEAYKPTMADDELLITADTIVWTFDGVMGKPANREEAYAMLHALSDHVHQVITGVCIMTKDKNVGFSVESAVCFAKLGDEEINYYLDKYKPYDKAGGYGIQEWIGYIGVEAINGSFYNVMGLPVQKLYQELKHF</sequence>